<reference evidence="1 2" key="1">
    <citation type="submission" date="2021-02" db="EMBL/GenBank/DDBJ databases">
        <title>Leishmania (Mundinia) enrietti genome sequencing and assembly.</title>
        <authorList>
            <person name="Almutairi H."/>
            <person name="Gatherer D."/>
        </authorList>
    </citation>
    <scope>NUCLEOTIDE SEQUENCE [LARGE SCALE GENOMIC DNA]</scope>
    <source>
        <strain evidence="1">CUR178</strain>
    </source>
</reference>
<dbReference type="RefSeq" id="XP_067690157.1">
    <property type="nucleotide sequence ID" value="XM_067834054.1"/>
</dbReference>
<dbReference type="Gene3D" id="3.40.1280.10">
    <property type="match status" value="1"/>
</dbReference>
<name>A0A836GNG9_LEIEN</name>
<dbReference type="InterPro" id="IPR029026">
    <property type="entry name" value="tRNA_m1G_MTases_N"/>
</dbReference>
<dbReference type="EMBL" id="JAFHKP010000032">
    <property type="protein sequence ID" value="KAG5470987.1"/>
    <property type="molecule type" value="Genomic_DNA"/>
</dbReference>
<dbReference type="Proteomes" id="UP000674179">
    <property type="component" value="Chromosome 32"/>
</dbReference>
<evidence type="ECO:0008006" key="3">
    <source>
        <dbReference type="Google" id="ProtNLM"/>
    </source>
</evidence>
<dbReference type="GeneID" id="94169564"/>
<sequence>MQRSAWLQKQTLHPPKKTIPLAANPLTRWSRRLPKWTNLGGALTHVRVGLEGCHSAFNATNSIRTCLYFQTASPPTFLTVSSWEAIEHVQIREPSPTRIAASKEEEDGLLNVKVAVHSDKASCAAEPHEFDGIALFGEEAYFSQHSSPRCDGVESKTAALSPCPLVVLENFSDRAQSVMHTRLPTAAARKDGGIRLVVGHENRGVRRSLLRTKDGTARVSIWDHTRTPSPAGTSGPTSAPVADLVVYVPQYGTISSLNVVTSLGIALFYCYMDAACPEAREIHSADFVPCFTADGTRADSGLSCSELDELRCRLQEYQAAFTKALPTPASDEGDCASVAADAAPPWPHAPVAGASANTSPRVDRRPLHPFFYGRNSEEIQHRHRAYRQTLLRYSGRRQVFESSRPPSSEAGSCLASPAPYFGLSVLYENEYDQRNFGGLIRCANAFLVDYIFYVGRRKVNVVGAVGSYHYTPPVHLGALPDTTSVVSSSDTTCNSATCDWAAGIRARVAEAYEFSAPRNWWLLDCGQDFLYESTLEAPPEHNGCAFDAAASHPASLEAFRRLKATGHVRSLCDDAASLREAMKGGLVLLIPQEGKLPRPGLMRLCTDVLTVLPDGVHFRDDAGKATGGVGDCRIGHRGLPSQVASGIALQRLSAVLHPRIAAL</sequence>
<dbReference type="PANTHER" id="PTHR43191:SF2">
    <property type="entry name" value="RRNA METHYLTRANSFERASE 3, MITOCHONDRIAL"/>
    <property type="match status" value="1"/>
</dbReference>
<gene>
    <name evidence="1" type="ORF">CUR178_02294</name>
</gene>
<protein>
    <recommendedName>
        <fullName evidence="3">tRNA/rRNA methyltransferase SpoU type domain-containing protein</fullName>
    </recommendedName>
</protein>
<dbReference type="InterPro" id="IPR029028">
    <property type="entry name" value="Alpha/beta_knot_MTases"/>
</dbReference>
<dbReference type="OrthoDB" id="239614at2759"/>
<dbReference type="GO" id="GO:0003723">
    <property type="term" value="F:RNA binding"/>
    <property type="evidence" value="ECO:0007669"/>
    <property type="project" value="TreeGrafter"/>
</dbReference>
<organism evidence="1 2">
    <name type="scientific">Leishmania enriettii</name>
    <dbReference type="NCBI Taxonomy" id="5663"/>
    <lineage>
        <taxon>Eukaryota</taxon>
        <taxon>Discoba</taxon>
        <taxon>Euglenozoa</taxon>
        <taxon>Kinetoplastea</taxon>
        <taxon>Metakinetoplastina</taxon>
        <taxon>Trypanosomatida</taxon>
        <taxon>Trypanosomatidae</taxon>
        <taxon>Leishmaniinae</taxon>
        <taxon>Leishmania</taxon>
    </lineage>
</organism>
<dbReference type="KEGG" id="lenr:94169564"/>
<proteinExistence type="predicted"/>
<evidence type="ECO:0000313" key="2">
    <source>
        <dbReference type="Proteomes" id="UP000674179"/>
    </source>
</evidence>
<keyword evidence="2" id="KW-1185">Reference proteome</keyword>
<dbReference type="AlphaFoldDB" id="A0A836GNG9"/>
<comment type="caution">
    <text evidence="1">The sequence shown here is derived from an EMBL/GenBank/DDBJ whole genome shotgun (WGS) entry which is preliminary data.</text>
</comment>
<dbReference type="PANTHER" id="PTHR43191">
    <property type="entry name" value="RRNA METHYLTRANSFERASE 3"/>
    <property type="match status" value="1"/>
</dbReference>
<dbReference type="SUPFAM" id="SSF75217">
    <property type="entry name" value="alpha/beta knot"/>
    <property type="match status" value="2"/>
</dbReference>
<dbReference type="InterPro" id="IPR051259">
    <property type="entry name" value="rRNA_Methyltransferase"/>
</dbReference>
<accession>A0A836GNG9</accession>
<evidence type="ECO:0000313" key="1">
    <source>
        <dbReference type="EMBL" id="KAG5470987.1"/>
    </source>
</evidence>